<dbReference type="EMBL" id="JAOQIO010000124">
    <property type="protein sequence ID" value="MCU6797994.1"/>
    <property type="molecule type" value="Genomic_DNA"/>
</dbReference>
<evidence type="ECO:0000313" key="3">
    <source>
        <dbReference type="EMBL" id="MCU6797994.1"/>
    </source>
</evidence>
<dbReference type="Pfam" id="PF22768">
    <property type="entry name" value="SPP1_Dit"/>
    <property type="match status" value="1"/>
</dbReference>
<evidence type="ECO:0000259" key="2">
    <source>
        <dbReference type="Pfam" id="PF22768"/>
    </source>
</evidence>
<feature type="domain" description="Siphovirus-type tail component RIFT-related" evidence="1">
    <location>
        <begin position="24"/>
        <end position="122"/>
    </location>
</feature>
<comment type="caution">
    <text evidence="3">The sequence shown here is derived from an EMBL/GenBank/DDBJ whole genome shotgun (WGS) entry which is preliminary data.</text>
</comment>
<dbReference type="RefSeq" id="WP_262688676.1">
    <property type="nucleotide sequence ID" value="NZ_JAOQIO010000124.1"/>
</dbReference>
<dbReference type="Gene3D" id="2.60.120.860">
    <property type="match status" value="1"/>
</dbReference>
<keyword evidence="4" id="KW-1185">Reference proteome</keyword>
<protein>
    <submittedName>
        <fullName evidence="3">Phage tail family protein</fullName>
    </submittedName>
</protein>
<proteinExistence type="predicted"/>
<organism evidence="3 4">
    <name type="scientific">Paenibacillus baimaensis</name>
    <dbReference type="NCBI Taxonomy" id="2982185"/>
    <lineage>
        <taxon>Bacteria</taxon>
        <taxon>Bacillati</taxon>
        <taxon>Bacillota</taxon>
        <taxon>Bacilli</taxon>
        <taxon>Bacillales</taxon>
        <taxon>Paenibacillaceae</taxon>
        <taxon>Paenibacillus</taxon>
    </lineage>
</organism>
<gene>
    <name evidence="3" type="ORF">OB236_38305</name>
</gene>
<evidence type="ECO:0000313" key="4">
    <source>
        <dbReference type="Proteomes" id="UP001652445"/>
    </source>
</evidence>
<name>A0ABT2UWG1_9BACL</name>
<dbReference type="Proteomes" id="UP001652445">
    <property type="component" value="Unassembled WGS sequence"/>
</dbReference>
<evidence type="ECO:0000259" key="1">
    <source>
        <dbReference type="Pfam" id="PF05709"/>
    </source>
</evidence>
<dbReference type="Gene3D" id="2.40.30.200">
    <property type="match status" value="1"/>
</dbReference>
<feature type="domain" description="Siphovirus-type tail component C-terminal" evidence="2">
    <location>
        <begin position="170"/>
        <end position="259"/>
    </location>
</feature>
<accession>A0ABT2UWG1</accession>
<dbReference type="InterPro" id="IPR008841">
    <property type="entry name" value="Siphovirus-type_tail_N"/>
</dbReference>
<dbReference type="Pfam" id="PF05709">
    <property type="entry name" value="Sipho_tail"/>
    <property type="match status" value="1"/>
</dbReference>
<dbReference type="InterPro" id="IPR054738">
    <property type="entry name" value="Siphovirus-type_tail_C"/>
</dbReference>
<reference evidence="3 4" key="1">
    <citation type="submission" date="2022-09" db="EMBL/GenBank/DDBJ databases">
        <authorList>
            <person name="Han X.L."/>
            <person name="Wang Q."/>
            <person name="Lu T."/>
        </authorList>
    </citation>
    <scope>NUCLEOTIDE SEQUENCE [LARGE SCALE GENOMIC DNA]</scope>
    <source>
        <strain evidence="3 4">WQ 127069</strain>
    </source>
</reference>
<sequence>MIEATVNGVTFSSLGLGVKKHDIPVLPETKDYTVEIAGKDGEIDFGSVYGTRSFNVECILMADNPTLDYQAKAAAVAAAFNTKKDLILMFSDLQGRRYNARYAGTMAIEKIIFDGNLTIPFKMFNPFPESEQDTAAKEYGQGLEYGQGYEYSTQAVQVTSSSQAIPITHDGTYVVAPIIRITGAFTNLSLFDGDRTFIFTGTNGPTDVLEIDCRDTKATVKKNGLNAFAQSNGVFFLLKPGLTTFISNSTNPNFKIEFLFRHTFLY</sequence>